<reference evidence="1" key="1">
    <citation type="submission" date="2018-05" db="EMBL/GenBank/DDBJ databases">
        <title>Draft genome of Mucuna pruriens seed.</title>
        <authorList>
            <person name="Nnadi N.E."/>
            <person name="Vos R."/>
            <person name="Hasami M.H."/>
            <person name="Devisetty U.K."/>
            <person name="Aguiy J.C."/>
        </authorList>
    </citation>
    <scope>NUCLEOTIDE SEQUENCE [LARGE SCALE GENOMIC DNA]</scope>
    <source>
        <strain evidence="1">JCA_2017</strain>
    </source>
</reference>
<evidence type="ECO:0000313" key="1">
    <source>
        <dbReference type="EMBL" id="RDX81844.1"/>
    </source>
</evidence>
<dbReference type="AlphaFoldDB" id="A0A371FU50"/>
<dbReference type="OrthoDB" id="687305at2759"/>
<comment type="caution">
    <text evidence="1">The sequence shown here is derived from an EMBL/GenBank/DDBJ whole genome shotgun (WGS) entry which is preliminary data.</text>
</comment>
<protein>
    <submittedName>
        <fullName evidence="1">Uncharacterized protein</fullName>
    </submittedName>
</protein>
<accession>A0A371FU50</accession>
<proteinExistence type="predicted"/>
<dbReference type="Proteomes" id="UP000257109">
    <property type="component" value="Unassembled WGS sequence"/>
</dbReference>
<evidence type="ECO:0000313" key="2">
    <source>
        <dbReference type="Proteomes" id="UP000257109"/>
    </source>
</evidence>
<feature type="non-terminal residue" evidence="1">
    <location>
        <position position="1"/>
    </location>
</feature>
<sequence length="317" mass="35241">MSVASFGWLSGEVEAFPSRFRTKEDIVKLFEKVSLTLTKYSDLFSVEPCSIIERILMGDTIPFNSFEIDVLNMLNVALTQLHPNDWVAMQGFKTSKVDSLRFGLRPMVIQNFSTRTGDLAFHCIGGCFSRSPSRDLESGYLVFSCLIYGCYHLLVFDFRALRANKKKVFENIPANQEVATPSILSTTALKAILPVGDGASHNPKRKNPPSCVDLPSSKKALSSLSTSPEDVPLLINLKSQLLIVALESKNTELEKNQGDVNLRGTPSTKVSKELKARRRILSLGIVRNPITNRNNCFRSIGRQDGQCGHFLIDKNVL</sequence>
<dbReference type="EMBL" id="QJKJ01007813">
    <property type="protein sequence ID" value="RDX81844.1"/>
    <property type="molecule type" value="Genomic_DNA"/>
</dbReference>
<gene>
    <name evidence="1" type="ORF">CR513_37433</name>
</gene>
<organism evidence="1 2">
    <name type="scientific">Mucuna pruriens</name>
    <name type="common">Velvet bean</name>
    <name type="synonym">Dolichos pruriens</name>
    <dbReference type="NCBI Taxonomy" id="157652"/>
    <lineage>
        <taxon>Eukaryota</taxon>
        <taxon>Viridiplantae</taxon>
        <taxon>Streptophyta</taxon>
        <taxon>Embryophyta</taxon>
        <taxon>Tracheophyta</taxon>
        <taxon>Spermatophyta</taxon>
        <taxon>Magnoliopsida</taxon>
        <taxon>eudicotyledons</taxon>
        <taxon>Gunneridae</taxon>
        <taxon>Pentapetalae</taxon>
        <taxon>rosids</taxon>
        <taxon>fabids</taxon>
        <taxon>Fabales</taxon>
        <taxon>Fabaceae</taxon>
        <taxon>Papilionoideae</taxon>
        <taxon>50 kb inversion clade</taxon>
        <taxon>NPAAA clade</taxon>
        <taxon>indigoferoid/millettioid clade</taxon>
        <taxon>Phaseoleae</taxon>
        <taxon>Mucuna</taxon>
    </lineage>
</organism>
<name>A0A371FU50_MUCPR</name>
<keyword evidence="2" id="KW-1185">Reference proteome</keyword>